<organism evidence="2">
    <name type="scientific">Nicotiana tabacum</name>
    <name type="common">Common tobacco</name>
    <dbReference type="NCBI Taxonomy" id="4097"/>
    <lineage>
        <taxon>Eukaryota</taxon>
        <taxon>Viridiplantae</taxon>
        <taxon>Streptophyta</taxon>
        <taxon>Embryophyta</taxon>
        <taxon>Tracheophyta</taxon>
        <taxon>Spermatophyta</taxon>
        <taxon>Magnoliopsida</taxon>
        <taxon>eudicotyledons</taxon>
        <taxon>Gunneridae</taxon>
        <taxon>Pentapetalae</taxon>
        <taxon>asterids</taxon>
        <taxon>lamiids</taxon>
        <taxon>Solanales</taxon>
        <taxon>Solanaceae</taxon>
        <taxon>Nicotianoideae</taxon>
        <taxon>Nicotianeae</taxon>
        <taxon>Nicotiana</taxon>
    </lineage>
</organism>
<dbReference type="OrthoDB" id="60033at2759"/>
<evidence type="ECO:0000256" key="1">
    <source>
        <dbReference type="SAM" id="MobiDB-lite"/>
    </source>
</evidence>
<name>A0A1S4AZW0_TOBAC</name>
<dbReference type="PaxDb" id="4097-A0A1S4AZW0"/>
<evidence type="ECO:0000313" key="2">
    <source>
        <dbReference type="RefSeq" id="XP_016482106.1"/>
    </source>
</evidence>
<reference evidence="2" key="1">
    <citation type="submission" date="2025-08" db="UniProtKB">
        <authorList>
            <consortium name="RefSeq"/>
        </authorList>
    </citation>
    <scope>IDENTIFICATION</scope>
</reference>
<gene>
    <name evidence="2" type="primary">LOC107803022</name>
</gene>
<sequence>MQRLSNGGSGNGNGSISGLSGGGMVDTTTDQLFASSPVPPHFLHPGRGNSDQYMPFVPVAALQYHHQMAAVVGHPPQLQQQYRHFGSPPNRQFEVPFLSRQSQQQVPYLSRQCIVVVLWCHLMLRIWNQLQLLMGERFLLCFQLGMINIKGNC</sequence>
<feature type="region of interest" description="Disordered" evidence="1">
    <location>
        <begin position="1"/>
        <end position="21"/>
    </location>
</feature>
<accession>A0A1S4AZW0</accession>
<proteinExistence type="predicted"/>
<feature type="compositionally biased region" description="Gly residues" evidence="1">
    <location>
        <begin position="7"/>
        <end position="21"/>
    </location>
</feature>
<protein>
    <submittedName>
        <fullName evidence="2">Uncharacterized protein</fullName>
    </submittedName>
</protein>
<dbReference type="AlphaFoldDB" id="A0A1S4AZW0"/>
<dbReference type="STRING" id="4097.A0A1S4AZW0"/>
<dbReference type="RefSeq" id="XP_016482106.1">
    <property type="nucleotide sequence ID" value="XM_016626620.1"/>
</dbReference>
<dbReference type="KEGG" id="nta:107803022"/>